<evidence type="ECO:0000256" key="1">
    <source>
        <dbReference type="SAM" id="MobiDB-lite"/>
    </source>
</evidence>
<organism evidence="2 3">
    <name type="scientific">Pontibacter diazotrophicus</name>
    <dbReference type="NCBI Taxonomy" id="1400979"/>
    <lineage>
        <taxon>Bacteria</taxon>
        <taxon>Pseudomonadati</taxon>
        <taxon>Bacteroidota</taxon>
        <taxon>Cytophagia</taxon>
        <taxon>Cytophagales</taxon>
        <taxon>Hymenobacteraceae</taxon>
        <taxon>Pontibacter</taxon>
    </lineage>
</organism>
<dbReference type="Proteomes" id="UP000256708">
    <property type="component" value="Unassembled WGS sequence"/>
</dbReference>
<keyword evidence="3" id="KW-1185">Reference proteome</keyword>
<dbReference type="EMBL" id="QRGR01000036">
    <property type="protein sequence ID" value="RDV11923.1"/>
    <property type="molecule type" value="Genomic_DNA"/>
</dbReference>
<comment type="caution">
    <text evidence="2">The sequence shown here is derived from an EMBL/GenBank/DDBJ whole genome shotgun (WGS) entry which is preliminary data.</text>
</comment>
<name>A0A3D8L3N7_9BACT</name>
<dbReference type="AlphaFoldDB" id="A0A3D8L3N7"/>
<proteinExistence type="predicted"/>
<reference evidence="3" key="1">
    <citation type="submission" date="2018-08" db="EMBL/GenBank/DDBJ databases">
        <authorList>
            <person name="Liu Z.-W."/>
            <person name="Du Z.-J."/>
        </authorList>
    </citation>
    <scope>NUCLEOTIDE SEQUENCE [LARGE SCALE GENOMIC DNA]</scope>
    <source>
        <strain evidence="3">H4X</strain>
    </source>
</reference>
<gene>
    <name evidence="2" type="ORF">DXT99_23140</name>
</gene>
<accession>A0A3D8L3N7</accession>
<feature type="compositionally biased region" description="Basic and acidic residues" evidence="1">
    <location>
        <begin position="1"/>
        <end position="13"/>
    </location>
</feature>
<feature type="region of interest" description="Disordered" evidence="1">
    <location>
        <begin position="1"/>
        <end position="21"/>
    </location>
</feature>
<evidence type="ECO:0000313" key="2">
    <source>
        <dbReference type="EMBL" id="RDV11923.1"/>
    </source>
</evidence>
<sequence length="60" mass="6644">MVKERQSSSDSKHAGPGTGSFESIMVKAAAAQREGKEEADETVEPLETQFYYGLILYLFD</sequence>
<evidence type="ECO:0000313" key="3">
    <source>
        <dbReference type="Proteomes" id="UP000256708"/>
    </source>
</evidence>
<protein>
    <submittedName>
        <fullName evidence="2">Uncharacterized protein</fullName>
    </submittedName>
</protein>